<dbReference type="InterPro" id="IPR051259">
    <property type="entry name" value="rRNA_Methyltransferase"/>
</dbReference>
<dbReference type="InterPro" id="IPR029028">
    <property type="entry name" value="Alpha/beta_knot_MTases"/>
</dbReference>
<dbReference type="GO" id="GO:0006396">
    <property type="term" value="P:RNA processing"/>
    <property type="evidence" value="ECO:0007669"/>
    <property type="project" value="InterPro"/>
</dbReference>
<evidence type="ECO:0000256" key="2">
    <source>
        <dbReference type="ARBA" id="ARBA00022603"/>
    </source>
</evidence>
<dbReference type="InterPro" id="IPR053888">
    <property type="entry name" value="MRM3-like_sub_bind"/>
</dbReference>
<gene>
    <name evidence="6" type="ORF">NH26_03670</name>
</gene>
<dbReference type="InterPro" id="IPR001537">
    <property type="entry name" value="SpoU_MeTrfase"/>
</dbReference>
<accession>A0A1S1YWW3</accession>
<dbReference type="STRING" id="915059.NH26_03670"/>
<reference evidence="6 7" key="1">
    <citation type="journal article" date="2012" name="Int. J. Syst. Evol. Microbiol.">
        <title>Flammeovirga pacifica sp. nov., isolated from deep-sea sediment.</title>
        <authorList>
            <person name="Xu H."/>
            <person name="Fu Y."/>
            <person name="Yang N."/>
            <person name="Ding Z."/>
            <person name="Lai Q."/>
            <person name="Zeng R."/>
        </authorList>
    </citation>
    <scope>NUCLEOTIDE SEQUENCE [LARGE SCALE GENOMIC DNA]</scope>
    <source>
        <strain evidence="7">DSM 24597 / LMG 26175 / WPAGA1</strain>
    </source>
</reference>
<dbReference type="GO" id="GO:0003723">
    <property type="term" value="F:RNA binding"/>
    <property type="evidence" value="ECO:0007669"/>
    <property type="project" value="InterPro"/>
</dbReference>
<dbReference type="AlphaFoldDB" id="A0A1S1YWW3"/>
<feature type="domain" description="tRNA/rRNA methyltransferase SpoU type" evidence="4">
    <location>
        <begin position="107"/>
        <end position="244"/>
    </location>
</feature>
<dbReference type="Gene3D" id="3.30.1330.30">
    <property type="match status" value="1"/>
</dbReference>
<comment type="caution">
    <text evidence="6">The sequence shown here is derived from an EMBL/GenBank/DDBJ whole genome shotgun (WGS) entry which is preliminary data.</text>
</comment>
<dbReference type="PANTHER" id="PTHR43191">
    <property type="entry name" value="RRNA METHYLTRANSFERASE 3"/>
    <property type="match status" value="1"/>
</dbReference>
<organism evidence="6 7">
    <name type="scientific">Flammeovirga pacifica</name>
    <dbReference type="NCBI Taxonomy" id="915059"/>
    <lineage>
        <taxon>Bacteria</taxon>
        <taxon>Pseudomonadati</taxon>
        <taxon>Bacteroidota</taxon>
        <taxon>Cytophagia</taxon>
        <taxon>Cytophagales</taxon>
        <taxon>Flammeovirgaceae</taxon>
        <taxon>Flammeovirga</taxon>
    </lineage>
</organism>
<name>A0A1S1YWW3_FLAPC</name>
<dbReference type="InterPro" id="IPR029026">
    <property type="entry name" value="tRNA_m1G_MTases_N"/>
</dbReference>
<dbReference type="PANTHER" id="PTHR43191:SF2">
    <property type="entry name" value="RRNA METHYLTRANSFERASE 3, MITOCHONDRIAL"/>
    <property type="match status" value="1"/>
</dbReference>
<protein>
    <submittedName>
        <fullName evidence="6">Uncharacterized protein</fullName>
    </submittedName>
</protein>
<evidence type="ECO:0000256" key="3">
    <source>
        <dbReference type="ARBA" id="ARBA00022679"/>
    </source>
</evidence>
<keyword evidence="2" id="KW-0489">Methyltransferase</keyword>
<dbReference type="Proteomes" id="UP000179797">
    <property type="component" value="Unassembled WGS sequence"/>
</dbReference>
<dbReference type="GO" id="GO:0032259">
    <property type="term" value="P:methylation"/>
    <property type="evidence" value="ECO:0007669"/>
    <property type="project" value="UniProtKB-KW"/>
</dbReference>
<dbReference type="GO" id="GO:0008173">
    <property type="term" value="F:RNA methyltransferase activity"/>
    <property type="evidence" value="ECO:0007669"/>
    <property type="project" value="InterPro"/>
</dbReference>
<evidence type="ECO:0000313" key="7">
    <source>
        <dbReference type="Proteomes" id="UP000179797"/>
    </source>
</evidence>
<dbReference type="InterPro" id="IPR029064">
    <property type="entry name" value="Ribosomal_eL30-like_sf"/>
</dbReference>
<dbReference type="Pfam" id="PF22435">
    <property type="entry name" value="MRM3-like_sub_bind"/>
    <property type="match status" value="1"/>
</dbReference>
<dbReference type="OrthoDB" id="9785673at2"/>
<dbReference type="SUPFAM" id="SSF55315">
    <property type="entry name" value="L30e-like"/>
    <property type="match status" value="1"/>
</dbReference>
<dbReference type="CDD" id="cd18109">
    <property type="entry name" value="SpoU-like_RNA-MTase"/>
    <property type="match status" value="1"/>
</dbReference>
<dbReference type="EMBL" id="JRYR02000001">
    <property type="protein sequence ID" value="OHX65507.1"/>
    <property type="molecule type" value="Genomic_DNA"/>
</dbReference>
<proteinExistence type="inferred from homology"/>
<keyword evidence="3" id="KW-0808">Transferase</keyword>
<evidence type="ECO:0000259" key="4">
    <source>
        <dbReference type="Pfam" id="PF00588"/>
    </source>
</evidence>
<sequence length="250" mass="27891">MMNKRWSKEVRGLLQKKKRKESNRFIVEGRKNIEELLRSDLTIECLFYTEKLHSIIDKYDNKSIAVLQETTAELLKQNGHLQTNDSGLAVVHIPTTSIPHSTDLEDLSLALDNVKDPGNLGTILRIADWYGIKNIFLSKECTDAFAPKVIASTMGAFTRINVHQVDLIELLTQYKQDNIAILGADMVGTDIHAYKSNQKSVVVMGSESHGISENVSGILNEKITIPRYGQAESLNVAIATAIICDNIVRK</sequence>
<evidence type="ECO:0000313" key="6">
    <source>
        <dbReference type="EMBL" id="OHX65507.1"/>
    </source>
</evidence>
<evidence type="ECO:0000256" key="1">
    <source>
        <dbReference type="ARBA" id="ARBA00007228"/>
    </source>
</evidence>
<dbReference type="Gene3D" id="3.40.1280.10">
    <property type="match status" value="1"/>
</dbReference>
<dbReference type="Pfam" id="PF00588">
    <property type="entry name" value="SpoU_methylase"/>
    <property type="match status" value="1"/>
</dbReference>
<comment type="similarity">
    <text evidence="1">Belongs to the class IV-like SAM-binding methyltransferase superfamily. RNA methyltransferase TrmH family.</text>
</comment>
<evidence type="ECO:0000259" key="5">
    <source>
        <dbReference type="Pfam" id="PF22435"/>
    </source>
</evidence>
<dbReference type="SUPFAM" id="SSF75217">
    <property type="entry name" value="alpha/beta knot"/>
    <property type="match status" value="1"/>
</dbReference>
<keyword evidence="7" id="KW-1185">Reference proteome</keyword>
<feature type="domain" description="MRM3-like substrate binding" evidence="5">
    <location>
        <begin position="8"/>
        <end position="73"/>
    </location>
</feature>